<keyword evidence="4" id="KW-1185">Reference proteome</keyword>
<evidence type="ECO:0000313" key="3">
    <source>
        <dbReference type="EMBL" id="NYZ22841.1"/>
    </source>
</evidence>
<dbReference type="Proteomes" id="UP000584642">
    <property type="component" value="Unassembled WGS sequence"/>
</dbReference>
<sequence>MSRVLVTGATGFVGRHLVPLLLERGHAVRAAVRGTHSLPPQVETALIAGIDAHTDWSAALGGIDAVVHLAARVHVMRDTAADPLAEFRAVNRDGTARLAEFAAAAGVARFVFVSSIKAVCNESRPEPVSDRTPPDPHSPYGVSKREAELALAEIAARSGMQVCVLRPPLVYGPGVGGNFRTLMELVRRGVPLPLGAVDNRRSLLYVGNLADAIERCLNHPGASGGTFLLHDGDPPSTPTLIRDIAGALGLPARLIPMPAGALALAARLAGRSATWDRVGGSLVVDDRGIRSALEWAPPHDRAQGLQATAEWFKARPQG</sequence>
<dbReference type="PANTHER" id="PTHR48079:SF6">
    <property type="entry name" value="NAD(P)-BINDING DOMAIN-CONTAINING PROTEIN-RELATED"/>
    <property type="match status" value="1"/>
</dbReference>
<feature type="compositionally biased region" description="Basic and acidic residues" evidence="1">
    <location>
        <begin position="123"/>
        <end position="134"/>
    </location>
</feature>
<dbReference type="SUPFAM" id="SSF51735">
    <property type="entry name" value="NAD(P)-binding Rossmann-fold domains"/>
    <property type="match status" value="1"/>
</dbReference>
<feature type="region of interest" description="Disordered" evidence="1">
    <location>
        <begin position="123"/>
        <end position="142"/>
    </location>
</feature>
<dbReference type="InterPro" id="IPR001509">
    <property type="entry name" value="Epimerase_deHydtase"/>
</dbReference>
<dbReference type="Pfam" id="PF01370">
    <property type="entry name" value="Epimerase"/>
    <property type="match status" value="1"/>
</dbReference>
<name>A0ABX2TES9_9PROT</name>
<evidence type="ECO:0000259" key="2">
    <source>
        <dbReference type="Pfam" id="PF01370"/>
    </source>
</evidence>
<dbReference type="RefSeq" id="WP_180284597.1">
    <property type="nucleotide sequence ID" value="NZ_JABFDB010000021.1"/>
</dbReference>
<feature type="domain" description="NAD-dependent epimerase/dehydratase" evidence="2">
    <location>
        <begin position="4"/>
        <end position="222"/>
    </location>
</feature>
<comment type="caution">
    <text evidence="3">The sequence shown here is derived from an EMBL/GenBank/DDBJ whole genome shotgun (WGS) entry which is preliminary data.</text>
</comment>
<dbReference type="InterPro" id="IPR036291">
    <property type="entry name" value="NAD(P)-bd_dom_sf"/>
</dbReference>
<accession>A0ABX2TES9</accession>
<organism evidence="3 4">
    <name type="scientific">Azospirillum oleiclasticum</name>
    <dbReference type="NCBI Taxonomy" id="2735135"/>
    <lineage>
        <taxon>Bacteria</taxon>
        <taxon>Pseudomonadati</taxon>
        <taxon>Pseudomonadota</taxon>
        <taxon>Alphaproteobacteria</taxon>
        <taxon>Rhodospirillales</taxon>
        <taxon>Azospirillaceae</taxon>
        <taxon>Azospirillum</taxon>
    </lineage>
</organism>
<dbReference type="EMBL" id="JABFDB010000021">
    <property type="protein sequence ID" value="NYZ22841.1"/>
    <property type="molecule type" value="Genomic_DNA"/>
</dbReference>
<reference evidence="3 4" key="1">
    <citation type="submission" date="2020-05" db="EMBL/GenBank/DDBJ databases">
        <title>Azospirillum oleiclasticum sp. nov, a nitrogen-fixing and heavy crude oil-emulsifying bacterium isolated from the crude oil of Yumen Oilfield.</title>
        <authorList>
            <person name="Wu D."/>
            <person name="Cai M."/>
            <person name="Zhang X."/>
        </authorList>
    </citation>
    <scope>NUCLEOTIDE SEQUENCE [LARGE SCALE GENOMIC DNA]</scope>
    <source>
        <strain evidence="3 4">ROY-1-1-2</strain>
    </source>
</reference>
<dbReference type="Gene3D" id="3.40.50.720">
    <property type="entry name" value="NAD(P)-binding Rossmann-like Domain"/>
    <property type="match status" value="1"/>
</dbReference>
<dbReference type="InterPro" id="IPR051783">
    <property type="entry name" value="NAD(P)-dependent_oxidoreduct"/>
</dbReference>
<evidence type="ECO:0000256" key="1">
    <source>
        <dbReference type="SAM" id="MobiDB-lite"/>
    </source>
</evidence>
<protein>
    <submittedName>
        <fullName evidence="3">NAD-dependent epimerase/dehydratase family protein</fullName>
    </submittedName>
</protein>
<gene>
    <name evidence="3" type="ORF">HND93_24290</name>
</gene>
<proteinExistence type="predicted"/>
<dbReference type="PANTHER" id="PTHR48079">
    <property type="entry name" value="PROTEIN YEEZ"/>
    <property type="match status" value="1"/>
</dbReference>
<evidence type="ECO:0000313" key="4">
    <source>
        <dbReference type="Proteomes" id="UP000584642"/>
    </source>
</evidence>